<dbReference type="Gene3D" id="3.90.550.10">
    <property type="entry name" value="Spore Coat Polysaccharide Biosynthesis Protein SpsA, Chain A"/>
    <property type="match status" value="1"/>
</dbReference>
<name>A0A6G1Z9M9_9BACT</name>
<dbReference type="RefSeq" id="WP_009860721.1">
    <property type="nucleotide sequence ID" value="NZ_CAJSYT010000010.1"/>
</dbReference>
<dbReference type="SUPFAM" id="SSF53448">
    <property type="entry name" value="Nucleotide-diphospho-sugar transferases"/>
    <property type="match status" value="1"/>
</dbReference>
<evidence type="ECO:0008006" key="2">
    <source>
        <dbReference type="Google" id="ProtNLM"/>
    </source>
</evidence>
<reference evidence="1" key="1">
    <citation type="journal article" date="2019" name="Nat. Med.">
        <title>A library of human gut bacterial isolates paired with longitudinal multiomics data enables mechanistic microbiome research.</title>
        <authorList>
            <person name="Poyet M."/>
            <person name="Groussin M."/>
            <person name="Gibbons S.M."/>
            <person name="Avila-Pacheco J."/>
            <person name="Jiang X."/>
            <person name="Kearney S.M."/>
            <person name="Perrotta A.R."/>
            <person name="Berdy B."/>
            <person name="Zhao S."/>
            <person name="Lieberman T.D."/>
            <person name="Swanson P.K."/>
            <person name="Smith M."/>
            <person name="Roesemann S."/>
            <person name="Alexander J.E."/>
            <person name="Rich S.A."/>
            <person name="Livny J."/>
            <person name="Vlamakis H."/>
            <person name="Clish C."/>
            <person name="Bullock K."/>
            <person name="Deik A."/>
            <person name="Scott J."/>
            <person name="Pierce K.A."/>
            <person name="Xavier R.J."/>
            <person name="Alm E.J."/>
        </authorList>
    </citation>
    <scope>NUCLEOTIDE SEQUENCE</scope>
    <source>
        <strain evidence="1">BIOML-A4</strain>
    </source>
</reference>
<comment type="caution">
    <text evidence="1">The sequence shown here is derived from an EMBL/GenBank/DDBJ whole genome shotgun (WGS) entry which is preliminary data.</text>
</comment>
<gene>
    <name evidence="1" type="ORF">GKE01_03980</name>
</gene>
<accession>A0A6G1Z9M9</accession>
<sequence length="300" mass="35437">MYQTPILFLIFARPDTTQRVFERIRDIRPLKLYIAADAPRKDRPNEIVRSQETRRIVDKIDWPCEVHTLFRNENLGCKSAVSSAITWFFDKEEYGVILEDDCLPDLSFFPFCEELLIRYKDDDRIGHIGGNNFLTRVDNNLSYDFCSIAHIWGWASWRRVWRNYDVNLGYWKKALENTTMMDSLFKSLKEKIYFSSFISDTLSGNKGLNTWDIQYYFMLRVQNQLSIYPSVNLVTNIGLSDPNATHTTKKSLKNYIDSTSMSFPLKHPEYIIPNKCIDDKTVTRMFFSYKRLFRYVLGAY</sequence>
<dbReference type="AlphaFoldDB" id="A0A6G1Z9M9"/>
<evidence type="ECO:0000313" key="1">
    <source>
        <dbReference type="EMBL" id="MRY10629.1"/>
    </source>
</evidence>
<dbReference type="InterPro" id="IPR029044">
    <property type="entry name" value="Nucleotide-diphossugar_trans"/>
</dbReference>
<dbReference type="EMBL" id="WKLP01000004">
    <property type="protein sequence ID" value="MRY10629.1"/>
    <property type="molecule type" value="Genomic_DNA"/>
</dbReference>
<protein>
    <recommendedName>
        <fullName evidence="2">Nucleotide-diphospho-sugar transferase</fullName>
    </recommendedName>
</protein>
<organism evidence="1">
    <name type="scientific">Parabacteroides goldsteinii</name>
    <dbReference type="NCBI Taxonomy" id="328812"/>
    <lineage>
        <taxon>Bacteria</taxon>
        <taxon>Pseudomonadati</taxon>
        <taxon>Bacteroidota</taxon>
        <taxon>Bacteroidia</taxon>
        <taxon>Bacteroidales</taxon>
        <taxon>Tannerellaceae</taxon>
        <taxon>Parabacteroides</taxon>
    </lineage>
</organism>
<proteinExistence type="predicted"/>